<evidence type="ECO:0000313" key="1">
    <source>
        <dbReference type="EMBL" id="ATX77885.1"/>
    </source>
</evidence>
<dbReference type="InterPro" id="IPR013078">
    <property type="entry name" value="His_Pase_superF_clade-1"/>
</dbReference>
<gene>
    <name evidence="1" type="primary">sixA</name>
    <name evidence="1" type="ORF">REIFOR_02763</name>
</gene>
<dbReference type="EMBL" id="CP011797">
    <property type="protein sequence ID" value="ATX77885.1"/>
    <property type="molecule type" value="Genomic_DNA"/>
</dbReference>
<accession>A0A2K8KT24</accession>
<reference evidence="1 2" key="1">
    <citation type="journal article" date="2017" name="Environ. Microbiol.">
        <title>Genomic and physiological analyses of 'Reinekea forsetii' reveal a versatile opportunistic lifestyle during spring algae blooms.</title>
        <authorList>
            <person name="Avci B."/>
            <person name="Hahnke R.L."/>
            <person name="Chafee M."/>
            <person name="Fischer T."/>
            <person name="Gruber-Vodicka H."/>
            <person name="Tegetmeyer H.E."/>
            <person name="Harder J."/>
            <person name="Fuchs B.M."/>
            <person name="Amann R.I."/>
            <person name="Teeling H."/>
        </authorList>
    </citation>
    <scope>NUCLEOTIDE SEQUENCE [LARGE SCALE GENOMIC DNA]</scope>
    <source>
        <strain evidence="1 2">Hel1_31_D35</strain>
    </source>
</reference>
<proteinExistence type="predicted"/>
<dbReference type="Gene3D" id="3.40.50.1240">
    <property type="entry name" value="Phosphoglycerate mutase-like"/>
    <property type="match status" value="1"/>
</dbReference>
<dbReference type="SUPFAM" id="SSF53254">
    <property type="entry name" value="Phosphoglycerate mutase-like"/>
    <property type="match status" value="1"/>
</dbReference>
<dbReference type="OrthoDB" id="8685508at2"/>
<dbReference type="CDD" id="cd07067">
    <property type="entry name" value="HP_PGM_like"/>
    <property type="match status" value="1"/>
</dbReference>
<protein>
    <submittedName>
        <fullName evidence="1">Phosphohistidine phosphatase SixA</fullName>
    </submittedName>
</protein>
<dbReference type="InterPro" id="IPR029033">
    <property type="entry name" value="His_PPase_superfam"/>
</dbReference>
<name>A0A2K8KT24_9GAMM</name>
<dbReference type="KEGG" id="rfo:REIFOR_02763"/>
<evidence type="ECO:0000313" key="2">
    <source>
        <dbReference type="Proteomes" id="UP000229757"/>
    </source>
</evidence>
<sequence>MLSATSKASVIALLKLFCVFFTVALLGAQENVEPVKSAIKKIDANIVFMRHAIAPGFGDPIDFKIGDCSTQRNLDQAGQLQAQRIGEYMLTNGLDFDEVLSSEWCRCGETARLLDLGEWQAFSGLNSFFQSHADKQETLTKLESYLADNNHGLSLLVTHQVVIRAITGHSVESGGLVAYNSTTGQAVPVRVDYIGK</sequence>
<dbReference type="RefSeq" id="WP_100258108.1">
    <property type="nucleotide sequence ID" value="NZ_CP011797.1"/>
</dbReference>
<organism evidence="1 2">
    <name type="scientific">Reinekea forsetii</name>
    <dbReference type="NCBI Taxonomy" id="1336806"/>
    <lineage>
        <taxon>Bacteria</taxon>
        <taxon>Pseudomonadati</taxon>
        <taxon>Pseudomonadota</taxon>
        <taxon>Gammaproteobacteria</taxon>
        <taxon>Oceanospirillales</taxon>
        <taxon>Saccharospirillaceae</taxon>
        <taxon>Reinekea</taxon>
    </lineage>
</organism>
<dbReference type="Proteomes" id="UP000229757">
    <property type="component" value="Chromosome"/>
</dbReference>
<dbReference type="AlphaFoldDB" id="A0A2K8KT24"/>
<keyword evidence="2" id="KW-1185">Reference proteome</keyword>